<keyword evidence="4" id="KW-0812">Transmembrane</keyword>
<dbReference type="Pfam" id="PF05949">
    <property type="entry name" value="DUF881"/>
    <property type="match status" value="1"/>
</dbReference>
<sequence length="276" mass="30233">MAGKERHEKAATRLRHQRATDRRNDGTETGSFPVVRRKATRGRPDLNRASTKARLGTSVLIVLLCAMLGFGYMTQVNNTTSTYETLSEDELVSLINRTSQQARQLEQRKNELTAQLDSLKSQADKKAEAERIAKQNEQTSGILSGRLPAQGQGIIVRISQGSKQDVDAATLFTLIEELRNAGAEVIELNDVRVVTSTYIGQRDDHLVCDGQPLDPPYVVRAIGDPSALQNAVDIAGGVGSRLKVMFGSRVTVTTSDEVIIDSVRATDSQRYAKPLQ</sequence>
<dbReference type="AlphaFoldDB" id="A0A938WWP0"/>
<comment type="similarity">
    <text evidence="1">Belongs to the UPF0749 family.</text>
</comment>
<evidence type="ECO:0000256" key="1">
    <source>
        <dbReference type="ARBA" id="ARBA00009108"/>
    </source>
</evidence>
<evidence type="ECO:0000256" key="3">
    <source>
        <dbReference type="SAM" id="MobiDB-lite"/>
    </source>
</evidence>
<name>A0A938WWP0_9BIFI</name>
<dbReference type="RefSeq" id="WP_204467902.1">
    <property type="nucleotide sequence ID" value="NZ_JACLYU010000003.1"/>
</dbReference>
<dbReference type="GO" id="GO:0005886">
    <property type="term" value="C:plasma membrane"/>
    <property type="evidence" value="ECO:0007669"/>
    <property type="project" value="TreeGrafter"/>
</dbReference>
<protein>
    <submittedName>
        <fullName evidence="5">DUF881 domain-containing protein</fullName>
    </submittedName>
</protein>
<dbReference type="InterPro" id="IPR010273">
    <property type="entry name" value="DUF881"/>
</dbReference>
<keyword evidence="4" id="KW-1133">Transmembrane helix</keyword>
<evidence type="ECO:0000256" key="2">
    <source>
        <dbReference type="SAM" id="Coils"/>
    </source>
</evidence>
<feature type="coiled-coil region" evidence="2">
    <location>
        <begin position="88"/>
        <end position="129"/>
    </location>
</feature>
<feature type="transmembrane region" description="Helical" evidence="4">
    <location>
        <begin position="53"/>
        <end position="73"/>
    </location>
</feature>
<organism evidence="5 6">
    <name type="scientific">Bifidobacterium pullorum subsp. saeculare</name>
    <dbReference type="NCBI Taxonomy" id="78257"/>
    <lineage>
        <taxon>Bacteria</taxon>
        <taxon>Bacillati</taxon>
        <taxon>Actinomycetota</taxon>
        <taxon>Actinomycetes</taxon>
        <taxon>Bifidobacteriales</taxon>
        <taxon>Bifidobacteriaceae</taxon>
        <taxon>Bifidobacterium</taxon>
    </lineage>
</organism>
<reference evidence="5" key="1">
    <citation type="submission" date="2020-08" db="EMBL/GenBank/DDBJ databases">
        <authorList>
            <person name="Cejkova D."/>
            <person name="Kubasova T."/>
            <person name="Jahodarova E."/>
            <person name="Rychlik I."/>
        </authorList>
    </citation>
    <scope>NUCLEOTIDE SEQUENCE</scope>
    <source>
        <strain evidence="5">An836</strain>
    </source>
</reference>
<dbReference type="PANTHER" id="PTHR37313:SF2">
    <property type="entry name" value="UPF0749 PROTEIN YLXX"/>
    <property type="match status" value="1"/>
</dbReference>
<evidence type="ECO:0000313" key="6">
    <source>
        <dbReference type="Proteomes" id="UP000718821"/>
    </source>
</evidence>
<gene>
    <name evidence="5" type="ORF">H7U32_02870</name>
</gene>
<accession>A0A938WWP0</accession>
<dbReference type="PANTHER" id="PTHR37313">
    <property type="entry name" value="UPF0749 PROTEIN RV1825"/>
    <property type="match status" value="1"/>
</dbReference>
<feature type="compositionally biased region" description="Basic and acidic residues" evidence="3">
    <location>
        <begin position="1"/>
        <end position="11"/>
    </location>
</feature>
<dbReference type="Proteomes" id="UP000718821">
    <property type="component" value="Unassembled WGS sequence"/>
</dbReference>
<proteinExistence type="inferred from homology"/>
<keyword evidence="6" id="KW-1185">Reference proteome</keyword>
<comment type="caution">
    <text evidence="5">The sequence shown here is derived from an EMBL/GenBank/DDBJ whole genome shotgun (WGS) entry which is preliminary data.</text>
</comment>
<feature type="region of interest" description="Disordered" evidence="3">
    <location>
        <begin position="1"/>
        <end position="31"/>
    </location>
</feature>
<keyword evidence="4" id="KW-0472">Membrane</keyword>
<evidence type="ECO:0000313" key="5">
    <source>
        <dbReference type="EMBL" id="MBM6699286.1"/>
    </source>
</evidence>
<reference evidence="5" key="2">
    <citation type="journal article" date="2021" name="Sci. Rep.">
        <title>The distribution of antibiotic resistance genes in chicken gut microbiota commensals.</title>
        <authorList>
            <person name="Juricova H."/>
            <person name="Matiasovicova J."/>
            <person name="Kubasova T."/>
            <person name="Cejkova D."/>
            <person name="Rychlik I."/>
        </authorList>
    </citation>
    <scope>NUCLEOTIDE SEQUENCE</scope>
    <source>
        <strain evidence="5">An836</strain>
    </source>
</reference>
<dbReference type="Gene3D" id="3.30.70.1880">
    <property type="entry name" value="Protein of unknown function DUF881"/>
    <property type="match status" value="1"/>
</dbReference>
<dbReference type="EMBL" id="JACLYU010000003">
    <property type="protein sequence ID" value="MBM6699286.1"/>
    <property type="molecule type" value="Genomic_DNA"/>
</dbReference>
<keyword evidence="2" id="KW-0175">Coiled coil</keyword>
<evidence type="ECO:0000256" key="4">
    <source>
        <dbReference type="SAM" id="Phobius"/>
    </source>
</evidence>